<dbReference type="InterPro" id="IPR001254">
    <property type="entry name" value="Trypsin_dom"/>
</dbReference>
<keyword evidence="3" id="KW-0720">Serine protease</keyword>
<gene>
    <name evidence="7" type="primary">LOC105359008</name>
</gene>
<evidence type="ECO:0000256" key="4">
    <source>
        <dbReference type="ARBA" id="ARBA00023157"/>
    </source>
</evidence>
<name>A0AAJ6VJL3_9HYME</name>
<dbReference type="InterPro" id="IPR050430">
    <property type="entry name" value="Peptidase_S1"/>
</dbReference>
<dbReference type="SMART" id="SM00020">
    <property type="entry name" value="Tryp_SPc"/>
    <property type="match status" value="2"/>
</dbReference>
<organism evidence="6 7">
    <name type="scientific">Ceratosolen solmsi marchali</name>
    <dbReference type="NCBI Taxonomy" id="326594"/>
    <lineage>
        <taxon>Eukaryota</taxon>
        <taxon>Metazoa</taxon>
        <taxon>Ecdysozoa</taxon>
        <taxon>Arthropoda</taxon>
        <taxon>Hexapoda</taxon>
        <taxon>Insecta</taxon>
        <taxon>Pterygota</taxon>
        <taxon>Neoptera</taxon>
        <taxon>Endopterygota</taxon>
        <taxon>Hymenoptera</taxon>
        <taxon>Apocrita</taxon>
        <taxon>Proctotrupomorpha</taxon>
        <taxon>Chalcidoidea</taxon>
        <taxon>Agaonidae</taxon>
        <taxon>Agaoninae</taxon>
        <taxon>Ceratosolen</taxon>
    </lineage>
</organism>
<dbReference type="RefSeq" id="XP_011493785.1">
    <property type="nucleotide sequence ID" value="XM_011495483.1"/>
</dbReference>
<dbReference type="InterPro" id="IPR043504">
    <property type="entry name" value="Peptidase_S1_PA_chymotrypsin"/>
</dbReference>
<evidence type="ECO:0000259" key="5">
    <source>
        <dbReference type="PROSITE" id="PS50240"/>
    </source>
</evidence>
<reference evidence="7" key="1">
    <citation type="submission" date="2025-08" db="UniProtKB">
        <authorList>
            <consortium name="RefSeq"/>
        </authorList>
    </citation>
    <scope>IDENTIFICATION</scope>
</reference>
<proteinExistence type="predicted"/>
<keyword evidence="6" id="KW-1185">Reference proteome</keyword>
<feature type="domain" description="Peptidase S1" evidence="5">
    <location>
        <begin position="26"/>
        <end position="256"/>
    </location>
</feature>
<dbReference type="GO" id="GO:0004252">
    <property type="term" value="F:serine-type endopeptidase activity"/>
    <property type="evidence" value="ECO:0007669"/>
    <property type="project" value="InterPro"/>
</dbReference>
<dbReference type="PANTHER" id="PTHR24276">
    <property type="entry name" value="POLYSERASE-RELATED"/>
    <property type="match status" value="1"/>
</dbReference>
<dbReference type="PROSITE" id="PS50240">
    <property type="entry name" value="TRYPSIN_DOM"/>
    <property type="match status" value="2"/>
</dbReference>
<feature type="domain" description="Peptidase S1" evidence="5">
    <location>
        <begin position="268"/>
        <end position="520"/>
    </location>
</feature>
<evidence type="ECO:0000256" key="3">
    <source>
        <dbReference type="ARBA" id="ARBA00022825"/>
    </source>
</evidence>
<keyword evidence="4" id="KW-1015">Disulfide bond</keyword>
<evidence type="ECO:0000313" key="6">
    <source>
        <dbReference type="Proteomes" id="UP000695007"/>
    </source>
</evidence>
<protein>
    <submittedName>
        <fullName evidence="7">Uncharacterized protein LOC105359008</fullName>
    </submittedName>
</protein>
<keyword evidence="1" id="KW-0645">Protease</keyword>
<dbReference type="SUPFAM" id="SSF50494">
    <property type="entry name" value="Trypsin-like serine proteases"/>
    <property type="match status" value="2"/>
</dbReference>
<accession>A0AAJ6VJL3</accession>
<dbReference type="PANTHER" id="PTHR24276:SF98">
    <property type="entry name" value="FI18310P1-RELATED"/>
    <property type="match status" value="1"/>
</dbReference>
<dbReference type="GeneID" id="105359008"/>
<dbReference type="KEGG" id="csol:105359008"/>
<dbReference type="Gene3D" id="2.40.10.10">
    <property type="entry name" value="Trypsin-like serine proteases"/>
    <property type="match status" value="2"/>
</dbReference>
<dbReference type="GO" id="GO:0006508">
    <property type="term" value="P:proteolysis"/>
    <property type="evidence" value="ECO:0007669"/>
    <property type="project" value="UniProtKB-KW"/>
</dbReference>
<dbReference type="AlphaFoldDB" id="A0AAJ6VJL3"/>
<keyword evidence="2" id="KW-0378">Hydrolase</keyword>
<evidence type="ECO:0000313" key="7">
    <source>
        <dbReference type="RefSeq" id="XP_011493785.1"/>
    </source>
</evidence>
<evidence type="ECO:0000256" key="1">
    <source>
        <dbReference type="ARBA" id="ARBA00022670"/>
    </source>
</evidence>
<dbReference type="InterPro" id="IPR009003">
    <property type="entry name" value="Peptidase_S1_PA"/>
</dbReference>
<dbReference type="Proteomes" id="UP000695007">
    <property type="component" value="Unplaced"/>
</dbReference>
<sequence>MLLEPYFCFLIQCMMFHNPYKFVNALIGEGVREAGENEFGYVVSIRRTSTLEIPIQRLHRCTATLISKQDVITAEHCLRNMLPTAFKIMIGSNDLTRSIETFPLFLITYNDWASNQRIRTEFRINDIAFVKIIGNIPNNVPTAMLGNAPNSIFYGMNVQVAGWGKLSDNMIPRILHTVTLTLISKDECENRIRDFSGITLNVYEKQFCTFAEPYGLLNNGDSGGPVLLFDNIIGVNNGLMPDIDNKSHPEQLKTIYPLDSGYNFANAMVGSNIRNARPNEFPFVISIMTYYPNDDRPADEVHRCTGTLISAQDALTSYHCLHSLTVLDFRLIIGSNDLRQGVMYRALWWWGYNEWAASKNIETEFRQNDIAFIKIYGNVPGNMAYPRIRNIAPTRLFGKKVVTASWGKMGNTTTSRMLQTARLTIISNEECMNRIEVLHGSRLMVHSRRLCSIAEPYVLVLGGDSGGPLLYNDMLVAVNHGTCPQLPELYHPDQVNIHCGIQYYKNFILDVKDNSHTEFS</sequence>
<evidence type="ECO:0000256" key="2">
    <source>
        <dbReference type="ARBA" id="ARBA00022801"/>
    </source>
</evidence>
<dbReference type="Pfam" id="PF00089">
    <property type="entry name" value="Trypsin"/>
    <property type="match status" value="2"/>
</dbReference>